<protein>
    <submittedName>
        <fullName evidence="4">Uncharacterized protein</fullName>
    </submittedName>
</protein>
<dbReference type="InterPro" id="IPR036322">
    <property type="entry name" value="WD40_repeat_dom_sf"/>
</dbReference>
<dbReference type="PANTHER" id="PTHR14221">
    <property type="entry name" value="WD REPEAT DOMAIN 44"/>
    <property type="match status" value="1"/>
</dbReference>
<evidence type="ECO:0000313" key="5">
    <source>
        <dbReference type="Proteomes" id="UP001054889"/>
    </source>
</evidence>
<organism evidence="4 5">
    <name type="scientific">Eleusine coracana subsp. coracana</name>
    <dbReference type="NCBI Taxonomy" id="191504"/>
    <lineage>
        <taxon>Eukaryota</taxon>
        <taxon>Viridiplantae</taxon>
        <taxon>Streptophyta</taxon>
        <taxon>Embryophyta</taxon>
        <taxon>Tracheophyta</taxon>
        <taxon>Spermatophyta</taxon>
        <taxon>Magnoliopsida</taxon>
        <taxon>Liliopsida</taxon>
        <taxon>Poales</taxon>
        <taxon>Poaceae</taxon>
        <taxon>PACMAD clade</taxon>
        <taxon>Chloridoideae</taxon>
        <taxon>Cynodonteae</taxon>
        <taxon>Eleusininae</taxon>
        <taxon>Eleusine</taxon>
    </lineage>
</organism>
<reference evidence="4" key="1">
    <citation type="journal article" date="2018" name="DNA Res.">
        <title>Multiple hybrid de novo genome assembly of finger millet, an orphan allotetraploid crop.</title>
        <authorList>
            <person name="Hatakeyama M."/>
            <person name="Aluri S."/>
            <person name="Balachadran M.T."/>
            <person name="Sivarajan S.R."/>
            <person name="Patrignani A."/>
            <person name="Gruter S."/>
            <person name="Poveda L."/>
            <person name="Shimizu-Inatsugi R."/>
            <person name="Baeten J."/>
            <person name="Francoijs K.J."/>
            <person name="Nataraja K.N."/>
            <person name="Reddy Y.A.N."/>
            <person name="Phadnis S."/>
            <person name="Ravikumar R.L."/>
            <person name="Schlapbach R."/>
            <person name="Sreeman S.M."/>
            <person name="Shimizu K.K."/>
        </authorList>
    </citation>
    <scope>NUCLEOTIDE SEQUENCE</scope>
</reference>
<dbReference type="SMART" id="SM00320">
    <property type="entry name" value="WD40"/>
    <property type="match status" value="4"/>
</dbReference>
<accession>A0AAV5ECZ6</accession>
<dbReference type="PROSITE" id="PS00678">
    <property type="entry name" value="WD_REPEATS_1"/>
    <property type="match status" value="1"/>
</dbReference>
<name>A0AAV5ECZ6_ELECO</name>
<keyword evidence="1 3" id="KW-0853">WD repeat</keyword>
<dbReference type="PROSITE" id="PS50082">
    <property type="entry name" value="WD_REPEATS_2"/>
    <property type="match status" value="2"/>
</dbReference>
<dbReference type="PANTHER" id="PTHR14221:SF42">
    <property type="entry name" value="TRANSDUCIN_WD40 REPEAT-LIKE SUPERFAMILY PROTEIN"/>
    <property type="match status" value="1"/>
</dbReference>
<evidence type="ECO:0000256" key="3">
    <source>
        <dbReference type="PROSITE-ProRule" id="PRU00221"/>
    </source>
</evidence>
<dbReference type="Proteomes" id="UP001054889">
    <property type="component" value="Unassembled WGS sequence"/>
</dbReference>
<reference evidence="4" key="2">
    <citation type="submission" date="2021-12" db="EMBL/GenBank/DDBJ databases">
        <title>Resequencing data analysis of finger millet.</title>
        <authorList>
            <person name="Hatakeyama M."/>
            <person name="Aluri S."/>
            <person name="Balachadran M.T."/>
            <person name="Sivarajan S.R."/>
            <person name="Poveda L."/>
            <person name="Shimizu-Inatsugi R."/>
            <person name="Schlapbach R."/>
            <person name="Sreeman S.M."/>
            <person name="Shimizu K.K."/>
        </authorList>
    </citation>
    <scope>NUCLEOTIDE SEQUENCE</scope>
</reference>
<evidence type="ECO:0000256" key="1">
    <source>
        <dbReference type="ARBA" id="ARBA00022574"/>
    </source>
</evidence>
<dbReference type="Pfam" id="PF00400">
    <property type="entry name" value="WD40"/>
    <property type="match status" value="2"/>
</dbReference>
<dbReference type="InterPro" id="IPR040324">
    <property type="entry name" value="WDR44/Dgr2"/>
</dbReference>
<dbReference type="SUPFAM" id="SSF50978">
    <property type="entry name" value="WD40 repeat-like"/>
    <property type="match status" value="1"/>
</dbReference>
<dbReference type="InterPro" id="IPR015943">
    <property type="entry name" value="WD40/YVTN_repeat-like_dom_sf"/>
</dbReference>
<evidence type="ECO:0000313" key="4">
    <source>
        <dbReference type="EMBL" id="GJN21254.1"/>
    </source>
</evidence>
<keyword evidence="5" id="KW-1185">Reference proteome</keyword>
<sequence>MNIFTVTSVQFNPVDERYFISGSIDGKVRIWDVSEKRVVDWDDTRDIITAVSYKPDGKGVIAGNVAGKCRFYDLSGDNMELEKVRRVKKKKSSGNQITGLQTLPSLYLNKGVQLTQSIAICSPVAGRWNSKSLLTPSLTSDGQYLVSAGADSNVYIWNFDAPSSAAGGGGGGGRCSRSVRSCEMFSSKGVTSVAAWPGPHEHGGDRLRSPEKGPTVCRDRERCSFGTWFFADGMRAAATWPEEKLLPSLKYVNCAGMDDCHSKVSAAWNMVVVTGGRDGVIRCFHNYGLPVKL</sequence>
<dbReference type="AlphaFoldDB" id="A0AAV5ECZ6"/>
<evidence type="ECO:0000256" key="2">
    <source>
        <dbReference type="ARBA" id="ARBA00022737"/>
    </source>
</evidence>
<feature type="repeat" description="WD" evidence="3">
    <location>
        <begin position="137"/>
        <end position="167"/>
    </location>
</feature>
<proteinExistence type="predicted"/>
<feature type="repeat" description="WD" evidence="3">
    <location>
        <begin position="6"/>
        <end position="41"/>
    </location>
</feature>
<dbReference type="InterPro" id="IPR019775">
    <property type="entry name" value="WD40_repeat_CS"/>
</dbReference>
<dbReference type="InterPro" id="IPR001680">
    <property type="entry name" value="WD40_rpt"/>
</dbReference>
<comment type="caution">
    <text evidence="4">The sequence shown here is derived from an EMBL/GenBank/DDBJ whole genome shotgun (WGS) entry which is preliminary data.</text>
</comment>
<dbReference type="PROSITE" id="PS50294">
    <property type="entry name" value="WD_REPEATS_REGION"/>
    <property type="match status" value="1"/>
</dbReference>
<dbReference type="EMBL" id="BQKI01000075">
    <property type="protein sequence ID" value="GJN21254.1"/>
    <property type="molecule type" value="Genomic_DNA"/>
</dbReference>
<keyword evidence="2" id="KW-0677">Repeat</keyword>
<dbReference type="Gene3D" id="2.130.10.10">
    <property type="entry name" value="YVTN repeat-like/Quinoprotein amine dehydrogenase"/>
    <property type="match status" value="1"/>
</dbReference>
<gene>
    <name evidence="4" type="primary">gb08716</name>
    <name evidence="4" type="ORF">PR202_gb08716</name>
</gene>